<dbReference type="Gene3D" id="2.60.120.10">
    <property type="entry name" value="Jelly Rolls"/>
    <property type="match status" value="1"/>
</dbReference>
<keyword evidence="3" id="KW-1185">Reference proteome</keyword>
<accession>A0A562SP64</accession>
<dbReference type="InterPro" id="IPR011051">
    <property type="entry name" value="RmlC_Cupin_sf"/>
</dbReference>
<comment type="caution">
    <text evidence="2">The sequence shown here is derived from an EMBL/GenBank/DDBJ whole genome shotgun (WGS) entry which is preliminary data.</text>
</comment>
<dbReference type="Pfam" id="PF07883">
    <property type="entry name" value="Cupin_2"/>
    <property type="match status" value="1"/>
</dbReference>
<dbReference type="CDD" id="cd02208">
    <property type="entry name" value="cupin_RmlC-like"/>
    <property type="match status" value="1"/>
</dbReference>
<protein>
    <submittedName>
        <fullName evidence="2">Mannose-6-phosphate isomerase-like protein (Cupin superfamily)</fullName>
    </submittedName>
</protein>
<evidence type="ECO:0000313" key="3">
    <source>
        <dbReference type="Proteomes" id="UP000316167"/>
    </source>
</evidence>
<dbReference type="SUPFAM" id="SSF51182">
    <property type="entry name" value="RmlC-like cupins"/>
    <property type="match status" value="1"/>
</dbReference>
<name>A0A562SP64_9BACT</name>
<dbReference type="InterPro" id="IPR014710">
    <property type="entry name" value="RmlC-like_jellyroll"/>
</dbReference>
<feature type="domain" description="Cupin type-2" evidence="1">
    <location>
        <begin position="42"/>
        <end position="99"/>
    </location>
</feature>
<dbReference type="InterPro" id="IPR013096">
    <property type="entry name" value="Cupin_2"/>
</dbReference>
<keyword evidence="2" id="KW-0413">Isomerase</keyword>
<dbReference type="OrthoDB" id="1423961at2"/>
<dbReference type="AlphaFoldDB" id="A0A562SP64"/>
<proteinExistence type="predicted"/>
<reference evidence="2 3" key="1">
    <citation type="journal article" date="2015" name="Stand. Genomic Sci.">
        <title>Genomic Encyclopedia of Bacterial and Archaeal Type Strains, Phase III: the genomes of soil and plant-associated and newly described type strains.</title>
        <authorList>
            <person name="Whitman W.B."/>
            <person name="Woyke T."/>
            <person name="Klenk H.P."/>
            <person name="Zhou Y."/>
            <person name="Lilburn T.G."/>
            <person name="Beck B.J."/>
            <person name="De Vos P."/>
            <person name="Vandamme P."/>
            <person name="Eisen J.A."/>
            <person name="Garrity G."/>
            <person name="Hugenholtz P."/>
            <person name="Kyrpides N.C."/>
        </authorList>
    </citation>
    <scope>NUCLEOTIDE SEQUENCE [LARGE SCALE GENOMIC DNA]</scope>
    <source>
        <strain evidence="2 3">CGMCC 1.7271</strain>
    </source>
</reference>
<gene>
    <name evidence="2" type="ORF">IQ13_1124</name>
</gene>
<evidence type="ECO:0000313" key="2">
    <source>
        <dbReference type="EMBL" id="TWI83018.1"/>
    </source>
</evidence>
<sequence length="184" mass="20371">MHSSFSHSIENALGEQIIFHAVVPHPDGEKLLAENFVAPNIGPAMHTHWLQDEVFTVVNGNLGYEIKGEGKKFAGPGDTVFFKRGVPHRFWNAGTDRLHCKGYVQPAYNTVFFLSALFAAQQKSGAAKPALFEIAYLATRYKSEFDITEMPRFVKTVVLPAVYITGKLLGKYKQFNNAPAAVKA</sequence>
<dbReference type="Proteomes" id="UP000316167">
    <property type="component" value="Unassembled WGS sequence"/>
</dbReference>
<organism evidence="2 3">
    <name type="scientific">Lacibacter cauensis</name>
    <dbReference type="NCBI Taxonomy" id="510947"/>
    <lineage>
        <taxon>Bacteria</taxon>
        <taxon>Pseudomonadati</taxon>
        <taxon>Bacteroidota</taxon>
        <taxon>Chitinophagia</taxon>
        <taxon>Chitinophagales</taxon>
        <taxon>Chitinophagaceae</taxon>
        <taxon>Lacibacter</taxon>
    </lineage>
</organism>
<dbReference type="RefSeq" id="WP_144885106.1">
    <property type="nucleotide sequence ID" value="NZ_VLLE01000003.1"/>
</dbReference>
<evidence type="ECO:0000259" key="1">
    <source>
        <dbReference type="Pfam" id="PF07883"/>
    </source>
</evidence>
<dbReference type="GO" id="GO:0016853">
    <property type="term" value="F:isomerase activity"/>
    <property type="evidence" value="ECO:0007669"/>
    <property type="project" value="UniProtKB-KW"/>
</dbReference>
<dbReference type="EMBL" id="VLLE01000003">
    <property type="protein sequence ID" value="TWI83018.1"/>
    <property type="molecule type" value="Genomic_DNA"/>
</dbReference>